<dbReference type="CDD" id="cd06661">
    <property type="entry name" value="GGCT_like"/>
    <property type="match status" value="1"/>
</dbReference>
<sequence length="149" mass="16087">MPAYFAYGANLDRIGMAQRCPGSHVVAPARLADYRFFIMVDGYASLRPEQGAVVHGLLWQLAPDDLAALDAYEEIGAGLYRRLTLSVMHDAGVADAIVYVGRSRETGESRPGYMENVLAAATLGGLPEAYLRELRGWLPATSRPSAAMA</sequence>
<protein>
    <submittedName>
        <fullName evidence="4">Gamma-glutamylcyclotransferase</fullName>
    </submittedName>
</protein>
<feature type="binding site" evidence="3">
    <location>
        <position position="113"/>
    </location>
    <ligand>
        <name>substrate</name>
    </ligand>
</feature>
<dbReference type="AlphaFoldDB" id="A0AA41YUC5"/>
<gene>
    <name evidence="4" type="ORF">M8523_04070</name>
</gene>
<dbReference type="Proteomes" id="UP001165667">
    <property type="component" value="Unassembled WGS sequence"/>
</dbReference>
<evidence type="ECO:0000313" key="4">
    <source>
        <dbReference type="EMBL" id="MCW6507192.1"/>
    </source>
</evidence>
<evidence type="ECO:0000256" key="3">
    <source>
        <dbReference type="PIRSR" id="PIRSR617939-2"/>
    </source>
</evidence>
<dbReference type="InterPro" id="IPR013024">
    <property type="entry name" value="GGCT-like"/>
</dbReference>
<dbReference type="InterPro" id="IPR017939">
    <property type="entry name" value="G-Glutamylcylcotransferase"/>
</dbReference>
<comment type="caution">
    <text evidence="4">The sequence shown here is derived from an EMBL/GenBank/DDBJ whole genome shotgun (WGS) entry which is preliminary data.</text>
</comment>
<dbReference type="Gene3D" id="3.10.490.10">
    <property type="entry name" value="Gamma-glutamyl cyclotransferase-like"/>
    <property type="match status" value="1"/>
</dbReference>
<proteinExistence type="predicted"/>
<accession>A0AA41YUC5</accession>
<dbReference type="Pfam" id="PF13772">
    <property type="entry name" value="AIG2_2"/>
    <property type="match status" value="1"/>
</dbReference>
<organism evidence="4 5">
    <name type="scientific">Lichenifustis flavocetrariae</name>
    <dbReference type="NCBI Taxonomy" id="2949735"/>
    <lineage>
        <taxon>Bacteria</taxon>
        <taxon>Pseudomonadati</taxon>
        <taxon>Pseudomonadota</taxon>
        <taxon>Alphaproteobacteria</taxon>
        <taxon>Hyphomicrobiales</taxon>
        <taxon>Lichenihabitantaceae</taxon>
        <taxon>Lichenifustis</taxon>
    </lineage>
</organism>
<reference evidence="4" key="1">
    <citation type="submission" date="2022-05" db="EMBL/GenBank/DDBJ databases">
        <authorList>
            <person name="Pankratov T."/>
        </authorList>
    </citation>
    <scope>NUCLEOTIDE SEQUENCE</scope>
    <source>
        <strain evidence="4">BP6-180914</strain>
    </source>
</reference>
<dbReference type="EMBL" id="JAMOIM010000002">
    <property type="protein sequence ID" value="MCW6507192.1"/>
    <property type="molecule type" value="Genomic_DNA"/>
</dbReference>
<keyword evidence="5" id="KW-1185">Reference proteome</keyword>
<dbReference type="InterPro" id="IPR036568">
    <property type="entry name" value="GGCT-like_sf"/>
</dbReference>
<dbReference type="SUPFAM" id="SSF110857">
    <property type="entry name" value="Gamma-glutamyl cyclotransferase-like"/>
    <property type="match status" value="1"/>
</dbReference>
<name>A0AA41YUC5_9HYPH</name>
<evidence type="ECO:0000256" key="1">
    <source>
        <dbReference type="ARBA" id="ARBA00023239"/>
    </source>
</evidence>
<dbReference type="PANTHER" id="PTHR12935">
    <property type="entry name" value="GAMMA-GLUTAMYLCYCLOTRANSFERASE"/>
    <property type="match status" value="1"/>
</dbReference>
<dbReference type="RefSeq" id="WP_282583562.1">
    <property type="nucleotide sequence ID" value="NZ_JAMOIM010000002.1"/>
</dbReference>
<evidence type="ECO:0000313" key="5">
    <source>
        <dbReference type="Proteomes" id="UP001165667"/>
    </source>
</evidence>
<dbReference type="PANTHER" id="PTHR12935:SF0">
    <property type="entry name" value="GAMMA-GLUTAMYLCYCLOTRANSFERASE"/>
    <property type="match status" value="1"/>
</dbReference>
<keyword evidence="1" id="KW-0456">Lyase</keyword>
<evidence type="ECO:0000256" key="2">
    <source>
        <dbReference type="PIRSR" id="PIRSR617939-1"/>
    </source>
</evidence>
<feature type="active site" description="Proton acceptor" evidence="2">
    <location>
        <position position="73"/>
    </location>
</feature>
<dbReference type="GO" id="GO:0003839">
    <property type="term" value="F:gamma-glutamylcyclotransferase activity"/>
    <property type="evidence" value="ECO:0007669"/>
    <property type="project" value="InterPro"/>
</dbReference>